<proteinExistence type="inferred from homology"/>
<evidence type="ECO:0000256" key="2">
    <source>
        <dbReference type="ARBA" id="ARBA00022679"/>
    </source>
</evidence>
<dbReference type="PANTHER" id="PTHR10545">
    <property type="entry name" value="DIAMINE N-ACETYLTRANSFERASE"/>
    <property type="match status" value="1"/>
</dbReference>
<dbReference type="InterPro" id="IPR051016">
    <property type="entry name" value="Diverse_Substrate_AcTransf"/>
</dbReference>
<keyword evidence="3 5" id="KW-0012">Acyltransferase</keyword>
<comment type="similarity">
    <text evidence="1">Belongs to the acetyltransferase family.</text>
</comment>
<dbReference type="OrthoDB" id="5295305at2"/>
<dbReference type="AlphaFoldDB" id="A0A3P4B8X8"/>
<dbReference type="Pfam" id="PF00583">
    <property type="entry name" value="Acetyltransf_1"/>
    <property type="match status" value="1"/>
</dbReference>
<name>A0A3P4B8X8_9BURK</name>
<dbReference type="GO" id="GO:0008080">
    <property type="term" value="F:N-acetyltransferase activity"/>
    <property type="evidence" value="ECO:0007669"/>
    <property type="project" value="TreeGrafter"/>
</dbReference>
<feature type="domain" description="N-acetyltransferase" evidence="4">
    <location>
        <begin position="27"/>
        <end position="183"/>
    </location>
</feature>
<evidence type="ECO:0000259" key="4">
    <source>
        <dbReference type="PROSITE" id="PS51186"/>
    </source>
</evidence>
<accession>A0A3P4B8X8</accession>
<dbReference type="PANTHER" id="PTHR10545:SF29">
    <property type="entry name" value="GH14572P-RELATED"/>
    <property type="match status" value="1"/>
</dbReference>
<protein>
    <submittedName>
        <fullName evidence="5">N-acyltransferase YncA</fullName>
        <ecNumber evidence="5">2.3.1.-</ecNumber>
    </submittedName>
</protein>
<dbReference type="InterPro" id="IPR000182">
    <property type="entry name" value="GNAT_dom"/>
</dbReference>
<dbReference type="PROSITE" id="PS51186">
    <property type="entry name" value="GNAT"/>
    <property type="match status" value="1"/>
</dbReference>
<organism evidence="5 6">
    <name type="scientific">Pigmentiphaga humi</name>
    <dbReference type="NCBI Taxonomy" id="2478468"/>
    <lineage>
        <taxon>Bacteria</taxon>
        <taxon>Pseudomonadati</taxon>
        <taxon>Pseudomonadota</taxon>
        <taxon>Betaproteobacteria</taxon>
        <taxon>Burkholderiales</taxon>
        <taxon>Alcaligenaceae</taxon>
        <taxon>Pigmentiphaga</taxon>
    </lineage>
</organism>
<keyword evidence="2 5" id="KW-0808">Transferase</keyword>
<reference evidence="5 6" key="1">
    <citation type="submission" date="2018-10" db="EMBL/GenBank/DDBJ databases">
        <authorList>
            <person name="Criscuolo A."/>
        </authorList>
    </citation>
    <scope>NUCLEOTIDE SEQUENCE [LARGE SCALE GENOMIC DNA]</scope>
    <source>
        <strain evidence="5">DnA1</strain>
    </source>
</reference>
<dbReference type="EC" id="2.3.1.-" evidence="5"/>
<evidence type="ECO:0000256" key="1">
    <source>
        <dbReference type="ARBA" id="ARBA00008694"/>
    </source>
</evidence>
<evidence type="ECO:0000313" key="5">
    <source>
        <dbReference type="EMBL" id="VCU72168.1"/>
    </source>
</evidence>
<dbReference type="SUPFAM" id="SSF55729">
    <property type="entry name" value="Acyl-CoA N-acyltransferases (Nat)"/>
    <property type="match status" value="1"/>
</dbReference>
<dbReference type="Gene3D" id="3.40.630.30">
    <property type="match status" value="1"/>
</dbReference>
<dbReference type="CDD" id="cd04301">
    <property type="entry name" value="NAT_SF"/>
    <property type="match status" value="1"/>
</dbReference>
<evidence type="ECO:0000313" key="6">
    <source>
        <dbReference type="Proteomes" id="UP000277294"/>
    </source>
</evidence>
<dbReference type="InterPro" id="IPR016181">
    <property type="entry name" value="Acyl_CoA_acyltransferase"/>
</dbReference>
<dbReference type="EMBL" id="UWPJ01000036">
    <property type="protein sequence ID" value="VCU72168.1"/>
    <property type="molecule type" value="Genomic_DNA"/>
</dbReference>
<dbReference type="FunFam" id="3.40.630.30:FF:000064">
    <property type="entry name" value="GNAT family acetyltransferase"/>
    <property type="match status" value="1"/>
</dbReference>
<dbReference type="Proteomes" id="UP000277294">
    <property type="component" value="Unassembled WGS sequence"/>
</dbReference>
<evidence type="ECO:0000256" key="3">
    <source>
        <dbReference type="ARBA" id="ARBA00023315"/>
    </source>
</evidence>
<sequence>MDLPAAPQHGAQPPHPSALADSLAATGAVRAARPADVAPVLAMMRGLAEYEHLTHLFIAREEDLHDALFGPRPAAECLVAEAAGTVAGYALFFHNYSTFLGRKGLYLEDLYVHPDRRGQGLGKRLLKALAALAVERRCGRFEWSVLDWNQPAIDFYQSMGAEVLPDWRIVRVTGAALEGLARKP</sequence>
<keyword evidence="6" id="KW-1185">Reference proteome</keyword>
<gene>
    <name evidence="5" type="primary">yncA_2</name>
    <name evidence="5" type="ORF">PIGHUM_04264</name>
</gene>